<keyword evidence="3" id="KW-0378">Hydrolase</keyword>
<dbReference type="PANTHER" id="PTHR43343">
    <property type="entry name" value="PEPTIDASE S12"/>
    <property type="match status" value="1"/>
</dbReference>
<keyword evidence="5" id="KW-1133">Transmembrane helix</keyword>
<dbReference type="SMART" id="SM00228">
    <property type="entry name" value="PDZ"/>
    <property type="match status" value="1"/>
</dbReference>
<name>A0AAE3JGZ8_9FIRM</name>
<evidence type="ECO:0000256" key="3">
    <source>
        <dbReference type="ARBA" id="ARBA00022801"/>
    </source>
</evidence>
<sequence>MSYENENRNNEYSSTQNTNQSYNGYTQSTGQPYGDWQNGGQAYNEAQNAGQPYSGNGNKKKPHKNTWPKKVAGVCACAVLFGAVAGVTFQGVSRIGGSKTTETTASTATATTLSVVQPTASNSESASAQSLDVSSIAQSVMPSMVSITNVSVQEVQNYFSYYFGGGQTQTQEVTSAGSGIIIGENDTELLIVTNNHVVADAETLSVCFIDNQVYEAHIKGTDSDNDLAVVAVNKSDISSDTLSQIAIAQIGDSDSLQVGEQVVAIGNALGYGQSVTTGIVSAMNRQIDTTDAELIQTDAAINPGNSGGALLNMQGQVIGINEAKFSSTEVEGMGYAISMNVAKPIVEELMNRETREKVAEDQASYLGIYGKDVTDAVESSYGIPKGIYVSSLVENGPAAQAGLPTGCVITKFDGTTVSTMSELKEQLSYYAAGETVEITIQVSQNGQYEEQTVSVTLGAASDAEASQSQTQNQGSQNQSQDSQGQDQQFGMPFGFGR</sequence>
<dbReference type="RefSeq" id="WP_308453816.1">
    <property type="nucleotide sequence ID" value="NZ_JAJEQR010000026.1"/>
</dbReference>
<evidence type="ECO:0000256" key="1">
    <source>
        <dbReference type="ARBA" id="ARBA00010541"/>
    </source>
</evidence>
<dbReference type="PANTHER" id="PTHR43343:SF3">
    <property type="entry name" value="PROTEASE DO-LIKE 8, CHLOROPLASTIC"/>
    <property type="match status" value="1"/>
</dbReference>
<dbReference type="GO" id="GO:0004252">
    <property type="term" value="F:serine-type endopeptidase activity"/>
    <property type="evidence" value="ECO:0007669"/>
    <property type="project" value="InterPro"/>
</dbReference>
<comment type="similarity">
    <text evidence="1">Belongs to the peptidase S1C family.</text>
</comment>
<evidence type="ECO:0000313" key="8">
    <source>
        <dbReference type="Proteomes" id="UP001198182"/>
    </source>
</evidence>
<dbReference type="InterPro" id="IPR001940">
    <property type="entry name" value="Peptidase_S1C"/>
</dbReference>
<dbReference type="InterPro" id="IPR043504">
    <property type="entry name" value="Peptidase_S1_PA_chymotrypsin"/>
</dbReference>
<dbReference type="EMBL" id="JAJEQR010000026">
    <property type="protein sequence ID" value="MCC2231296.1"/>
    <property type="molecule type" value="Genomic_DNA"/>
</dbReference>
<feature type="transmembrane region" description="Helical" evidence="5">
    <location>
        <begin position="71"/>
        <end position="92"/>
    </location>
</feature>
<keyword evidence="8" id="KW-1185">Reference proteome</keyword>
<dbReference type="AlphaFoldDB" id="A0AAE3JGZ8"/>
<dbReference type="Gene3D" id="2.30.42.10">
    <property type="match status" value="1"/>
</dbReference>
<proteinExistence type="inferred from homology"/>
<reference evidence="7" key="1">
    <citation type="submission" date="2021-10" db="EMBL/GenBank/DDBJ databases">
        <title>Anaerobic single-cell dispensing facilitates the cultivation of human gut bacteria.</title>
        <authorList>
            <person name="Afrizal A."/>
        </authorList>
    </citation>
    <scope>NUCLEOTIDE SEQUENCE</scope>
    <source>
        <strain evidence="7">CLA-AA-H215</strain>
    </source>
</reference>
<feature type="region of interest" description="Disordered" evidence="4">
    <location>
        <begin position="1"/>
        <end position="65"/>
    </location>
</feature>
<evidence type="ECO:0000256" key="5">
    <source>
        <dbReference type="SAM" id="Phobius"/>
    </source>
</evidence>
<feature type="compositionally biased region" description="Low complexity" evidence="4">
    <location>
        <begin position="466"/>
        <end position="488"/>
    </location>
</feature>
<dbReference type="InterPro" id="IPR001478">
    <property type="entry name" value="PDZ"/>
</dbReference>
<evidence type="ECO:0000259" key="6">
    <source>
        <dbReference type="PROSITE" id="PS50106"/>
    </source>
</evidence>
<organism evidence="7 8">
    <name type="scientific">Hominifimenecus microfluidus</name>
    <dbReference type="NCBI Taxonomy" id="2885348"/>
    <lineage>
        <taxon>Bacteria</taxon>
        <taxon>Bacillati</taxon>
        <taxon>Bacillota</taxon>
        <taxon>Clostridia</taxon>
        <taxon>Lachnospirales</taxon>
        <taxon>Lachnospiraceae</taxon>
        <taxon>Hominifimenecus</taxon>
    </lineage>
</organism>
<keyword evidence="2" id="KW-0645">Protease</keyword>
<dbReference type="InterPro" id="IPR051201">
    <property type="entry name" value="Chloro_Bact_Ser_Proteases"/>
</dbReference>
<feature type="compositionally biased region" description="Polar residues" evidence="4">
    <location>
        <begin position="15"/>
        <end position="31"/>
    </location>
</feature>
<gene>
    <name evidence="7" type="ORF">LKD81_09865</name>
</gene>
<dbReference type="Gene3D" id="2.40.10.10">
    <property type="entry name" value="Trypsin-like serine proteases"/>
    <property type="match status" value="2"/>
</dbReference>
<keyword evidence="5" id="KW-0812">Transmembrane</keyword>
<dbReference type="Pfam" id="PF13365">
    <property type="entry name" value="Trypsin_2"/>
    <property type="match status" value="1"/>
</dbReference>
<feature type="compositionally biased region" description="Polar residues" evidence="4">
    <location>
        <begin position="38"/>
        <end position="57"/>
    </location>
</feature>
<dbReference type="GO" id="GO:0006508">
    <property type="term" value="P:proteolysis"/>
    <property type="evidence" value="ECO:0007669"/>
    <property type="project" value="UniProtKB-KW"/>
</dbReference>
<dbReference type="PRINTS" id="PR00834">
    <property type="entry name" value="PROTEASES2C"/>
</dbReference>
<evidence type="ECO:0000256" key="4">
    <source>
        <dbReference type="SAM" id="MobiDB-lite"/>
    </source>
</evidence>
<evidence type="ECO:0000313" key="7">
    <source>
        <dbReference type="EMBL" id="MCC2231296.1"/>
    </source>
</evidence>
<dbReference type="SUPFAM" id="SSF50494">
    <property type="entry name" value="Trypsin-like serine proteases"/>
    <property type="match status" value="1"/>
</dbReference>
<keyword evidence="5" id="KW-0472">Membrane</keyword>
<dbReference type="InterPro" id="IPR036034">
    <property type="entry name" value="PDZ_sf"/>
</dbReference>
<dbReference type="Pfam" id="PF13180">
    <property type="entry name" value="PDZ_2"/>
    <property type="match status" value="1"/>
</dbReference>
<dbReference type="PROSITE" id="PS50106">
    <property type="entry name" value="PDZ"/>
    <property type="match status" value="1"/>
</dbReference>
<comment type="caution">
    <text evidence="7">The sequence shown here is derived from an EMBL/GenBank/DDBJ whole genome shotgun (WGS) entry which is preliminary data.</text>
</comment>
<protein>
    <submittedName>
        <fullName evidence="7">Trypsin-like peptidase domain-containing protein</fullName>
    </submittedName>
</protein>
<accession>A0AAE3JGZ8</accession>
<dbReference type="InterPro" id="IPR009003">
    <property type="entry name" value="Peptidase_S1_PA"/>
</dbReference>
<dbReference type="SUPFAM" id="SSF50156">
    <property type="entry name" value="PDZ domain-like"/>
    <property type="match status" value="1"/>
</dbReference>
<dbReference type="Proteomes" id="UP001198182">
    <property type="component" value="Unassembled WGS sequence"/>
</dbReference>
<evidence type="ECO:0000256" key="2">
    <source>
        <dbReference type="ARBA" id="ARBA00022670"/>
    </source>
</evidence>
<feature type="region of interest" description="Disordered" evidence="4">
    <location>
        <begin position="460"/>
        <end position="497"/>
    </location>
</feature>
<feature type="domain" description="PDZ" evidence="6">
    <location>
        <begin position="367"/>
        <end position="444"/>
    </location>
</feature>